<sequence>MVPKQGRTNSLNGAFTAVQLIPPFLEKPFVNVRNRWKLAQLDCTDGIPNSLRPNWNGRMALSPLAARVAGKQSHCLGWDSAKRLSHVESKLRNLPCGRVDMWVATTEAAVARVSTPGLRAPGLNPDSIEDPPYMWACLHVKSYVVTKRPPAGVVWEFGDRLPAQVSPSSPDLD</sequence>
<comment type="caution">
    <text evidence="1">The sequence shown here is derived from an EMBL/GenBank/DDBJ whole genome shotgun (WGS) entry which is preliminary data.</text>
</comment>
<evidence type="ECO:0000313" key="5">
    <source>
        <dbReference type="Proteomes" id="UP000499080"/>
    </source>
</evidence>
<evidence type="ECO:0000313" key="3">
    <source>
        <dbReference type="EMBL" id="GBN84206.1"/>
    </source>
</evidence>
<organism evidence="1 5">
    <name type="scientific">Araneus ventricosus</name>
    <name type="common">Orbweaver spider</name>
    <name type="synonym">Epeira ventricosa</name>
    <dbReference type="NCBI Taxonomy" id="182803"/>
    <lineage>
        <taxon>Eukaryota</taxon>
        <taxon>Metazoa</taxon>
        <taxon>Ecdysozoa</taxon>
        <taxon>Arthropoda</taxon>
        <taxon>Chelicerata</taxon>
        <taxon>Arachnida</taxon>
        <taxon>Araneae</taxon>
        <taxon>Araneomorphae</taxon>
        <taxon>Entelegynae</taxon>
        <taxon>Araneoidea</taxon>
        <taxon>Araneidae</taxon>
        <taxon>Araneus</taxon>
    </lineage>
</organism>
<evidence type="ECO:0000313" key="2">
    <source>
        <dbReference type="EMBL" id="GBN84183.1"/>
    </source>
</evidence>
<gene>
    <name evidence="1" type="ORF">AVEN_246907_1</name>
    <name evidence="2" type="ORF">AVEN_34036_1</name>
    <name evidence="3" type="ORF">AVEN_52286_1</name>
    <name evidence="4" type="ORF">AVEN_76330_1</name>
</gene>
<dbReference type="EMBL" id="BGPR01020263">
    <property type="protein sequence ID" value="GBN84206.1"/>
    <property type="molecule type" value="Genomic_DNA"/>
</dbReference>
<accession>A0A4Y2S7M6</accession>
<evidence type="ECO:0000313" key="1">
    <source>
        <dbReference type="EMBL" id="GBN84182.1"/>
    </source>
</evidence>
<dbReference type="EMBL" id="BGPR01020254">
    <property type="protein sequence ID" value="GBN84183.1"/>
    <property type="molecule type" value="Genomic_DNA"/>
</dbReference>
<evidence type="ECO:0000313" key="4">
    <source>
        <dbReference type="EMBL" id="GBN84209.1"/>
    </source>
</evidence>
<reference evidence="1 5" key="1">
    <citation type="journal article" date="2019" name="Sci. Rep.">
        <title>Orb-weaving spider Araneus ventricosus genome elucidates the spidroin gene catalogue.</title>
        <authorList>
            <person name="Kono N."/>
            <person name="Nakamura H."/>
            <person name="Ohtoshi R."/>
            <person name="Moran D.A.P."/>
            <person name="Shinohara A."/>
            <person name="Yoshida Y."/>
            <person name="Fujiwara M."/>
            <person name="Mori M."/>
            <person name="Tomita M."/>
            <person name="Arakawa K."/>
        </authorList>
    </citation>
    <scope>NUCLEOTIDE SEQUENCE [LARGE SCALE GENOMIC DNA]</scope>
</reference>
<name>A0A4Y2S7M6_ARAVE</name>
<keyword evidence="5" id="KW-1185">Reference proteome</keyword>
<protein>
    <submittedName>
        <fullName evidence="1">Uncharacterized protein</fullName>
    </submittedName>
</protein>
<proteinExistence type="predicted"/>
<dbReference type="EMBL" id="BGPR01020265">
    <property type="protein sequence ID" value="GBN84209.1"/>
    <property type="molecule type" value="Genomic_DNA"/>
</dbReference>
<dbReference type="Proteomes" id="UP000499080">
    <property type="component" value="Unassembled WGS sequence"/>
</dbReference>
<dbReference type="AlphaFoldDB" id="A0A4Y2S7M6"/>
<dbReference type="EMBL" id="BGPR01020253">
    <property type="protein sequence ID" value="GBN84182.1"/>
    <property type="molecule type" value="Genomic_DNA"/>
</dbReference>